<dbReference type="Gene3D" id="3.40.120.10">
    <property type="entry name" value="Alpha-D-Glucose-1,6-Bisphosphate, subunit A, domain 3"/>
    <property type="match status" value="2"/>
</dbReference>
<dbReference type="SUPFAM" id="SSF53738">
    <property type="entry name" value="Phosphoglucomutase, first 3 domains"/>
    <property type="match status" value="2"/>
</dbReference>
<keyword evidence="4 7" id="KW-0479">Metal-binding</keyword>
<dbReference type="Pfam" id="PF02878">
    <property type="entry name" value="PGM_PMM_I"/>
    <property type="match status" value="1"/>
</dbReference>
<dbReference type="InterPro" id="IPR005841">
    <property type="entry name" value="Alpha-D-phosphohexomutase_SF"/>
</dbReference>
<dbReference type="Proteomes" id="UP000807825">
    <property type="component" value="Unassembled WGS sequence"/>
</dbReference>
<evidence type="ECO:0000313" key="10">
    <source>
        <dbReference type="EMBL" id="MBI5249634.1"/>
    </source>
</evidence>
<proteinExistence type="inferred from homology"/>
<keyword evidence="3" id="KW-0597">Phosphoprotein</keyword>
<evidence type="ECO:0000259" key="8">
    <source>
        <dbReference type="Pfam" id="PF02878"/>
    </source>
</evidence>
<evidence type="ECO:0000256" key="3">
    <source>
        <dbReference type="ARBA" id="ARBA00022553"/>
    </source>
</evidence>
<evidence type="ECO:0000313" key="11">
    <source>
        <dbReference type="Proteomes" id="UP000807825"/>
    </source>
</evidence>
<dbReference type="PRINTS" id="PR00509">
    <property type="entry name" value="PGMPMM"/>
</dbReference>
<evidence type="ECO:0000256" key="2">
    <source>
        <dbReference type="ARBA" id="ARBA00010231"/>
    </source>
</evidence>
<accession>A0A9D6V172</accession>
<dbReference type="GO" id="GO:0016868">
    <property type="term" value="F:intramolecular phosphotransferase activity"/>
    <property type="evidence" value="ECO:0007669"/>
    <property type="project" value="InterPro"/>
</dbReference>
<dbReference type="AlphaFoldDB" id="A0A9D6V172"/>
<organism evidence="10 11">
    <name type="scientific">Desulfomonile tiedjei</name>
    <dbReference type="NCBI Taxonomy" id="2358"/>
    <lineage>
        <taxon>Bacteria</taxon>
        <taxon>Pseudomonadati</taxon>
        <taxon>Thermodesulfobacteriota</taxon>
        <taxon>Desulfomonilia</taxon>
        <taxon>Desulfomonilales</taxon>
        <taxon>Desulfomonilaceae</taxon>
        <taxon>Desulfomonile</taxon>
    </lineage>
</organism>
<name>A0A9D6V172_9BACT</name>
<comment type="similarity">
    <text evidence="2 7">Belongs to the phosphohexose mutase family.</text>
</comment>
<feature type="domain" description="Alpha-D-phosphohexomutase alpha/beta/alpha" evidence="9">
    <location>
        <begin position="156"/>
        <end position="256"/>
    </location>
</feature>
<dbReference type="GO" id="GO:0000287">
    <property type="term" value="F:magnesium ion binding"/>
    <property type="evidence" value="ECO:0007669"/>
    <property type="project" value="InterPro"/>
</dbReference>
<gene>
    <name evidence="10" type="ORF">HY912_09075</name>
</gene>
<evidence type="ECO:0000256" key="5">
    <source>
        <dbReference type="ARBA" id="ARBA00022842"/>
    </source>
</evidence>
<comment type="caution">
    <text evidence="10">The sequence shown here is derived from an EMBL/GenBank/DDBJ whole genome shotgun (WGS) entry which is preliminary data.</text>
</comment>
<dbReference type="InterPro" id="IPR005845">
    <property type="entry name" value="A-D-PHexomutase_a/b/a-II"/>
</dbReference>
<dbReference type="PROSITE" id="PS00710">
    <property type="entry name" value="PGM_PMM"/>
    <property type="match status" value="1"/>
</dbReference>
<sequence>MANSEKKLNSFKAYDIRGRIPDELNEDLAYKIGRAYASLLSPSKVCVGRDVRLSSHAMSQALTRGLNDQGCDVIDIGLCPTEEVYFATAHLNLDGGIMVTASHNPMDYNGMKLVREQAKPISGDSGLKDIERIIIAEDFKTASRGGSVRTVSTRAAYIDHLMSYVHPEKIKKMKIVMNCGNGCASPVLDELKKRLPNIEFIELFPEPDGTFPNGIPNPILPETRGVTSDQVIAHKADLGIAWDGDCDRCFFFDEKGDF</sequence>
<dbReference type="GO" id="GO:0005975">
    <property type="term" value="P:carbohydrate metabolic process"/>
    <property type="evidence" value="ECO:0007669"/>
    <property type="project" value="InterPro"/>
</dbReference>
<dbReference type="InterPro" id="IPR016055">
    <property type="entry name" value="A-D-PHexomutase_a/b/a-I/II/III"/>
</dbReference>
<dbReference type="InterPro" id="IPR016066">
    <property type="entry name" value="A-D-PHexomutase_CS"/>
</dbReference>
<dbReference type="PANTHER" id="PTHR43771">
    <property type="entry name" value="PHOSPHOMANNOMUTASE"/>
    <property type="match status" value="1"/>
</dbReference>
<dbReference type="Pfam" id="PF02879">
    <property type="entry name" value="PGM_PMM_II"/>
    <property type="match status" value="1"/>
</dbReference>
<evidence type="ECO:0000259" key="9">
    <source>
        <dbReference type="Pfam" id="PF02879"/>
    </source>
</evidence>
<dbReference type="EMBL" id="JACRDE010000246">
    <property type="protein sequence ID" value="MBI5249634.1"/>
    <property type="molecule type" value="Genomic_DNA"/>
</dbReference>
<evidence type="ECO:0000256" key="7">
    <source>
        <dbReference type="RuleBase" id="RU004326"/>
    </source>
</evidence>
<protein>
    <submittedName>
        <fullName evidence="10">Phosphomannomutase</fullName>
    </submittedName>
</protein>
<feature type="domain" description="Alpha-D-phosphohexomutase alpha/beta/alpha" evidence="8">
    <location>
        <begin position="10"/>
        <end position="139"/>
    </location>
</feature>
<evidence type="ECO:0000256" key="6">
    <source>
        <dbReference type="ARBA" id="ARBA00023235"/>
    </source>
</evidence>
<feature type="non-terminal residue" evidence="10">
    <location>
        <position position="258"/>
    </location>
</feature>
<dbReference type="PANTHER" id="PTHR43771:SF1">
    <property type="entry name" value="PHOSPHOMANNOMUTASE"/>
    <property type="match status" value="1"/>
</dbReference>
<evidence type="ECO:0000256" key="1">
    <source>
        <dbReference type="ARBA" id="ARBA00001946"/>
    </source>
</evidence>
<evidence type="ECO:0000256" key="4">
    <source>
        <dbReference type="ARBA" id="ARBA00022723"/>
    </source>
</evidence>
<comment type="cofactor">
    <cofactor evidence="1">
        <name>Mg(2+)</name>
        <dbReference type="ChEBI" id="CHEBI:18420"/>
    </cofactor>
</comment>
<keyword evidence="5 7" id="KW-0460">Magnesium</keyword>
<reference evidence="10" key="1">
    <citation type="submission" date="2020-07" db="EMBL/GenBank/DDBJ databases">
        <title>Huge and variable diversity of episymbiotic CPR bacteria and DPANN archaea in groundwater ecosystems.</title>
        <authorList>
            <person name="He C.Y."/>
            <person name="Keren R."/>
            <person name="Whittaker M."/>
            <person name="Farag I.F."/>
            <person name="Doudna J."/>
            <person name="Cate J.H.D."/>
            <person name="Banfield J.F."/>
        </authorList>
    </citation>
    <scope>NUCLEOTIDE SEQUENCE</scope>
    <source>
        <strain evidence="10">NC_groundwater_1664_Pr3_B-0.1um_52_9</strain>
    </source>
</reference>
<keyword evidence="6" id="KW-0413">Isomerase</keyword>
<dbReference type="InterPro" id="IPR005844">
    <property type="entry name" value="A-D-PHexomutase_a/b/a-I"/>
</dbReference>